<proteinExistence type="predicted"/>
<dbReference type="AlphaFoldDB" id="A0A3E1NF71"/>
<dbReference type="EMBL" id="QTJU01000008">
    <property type="protein sequence ID" value="RFM26609.1"/>
    <property type="molecule type" value="Genomic_DNA"/>
</dbReference>
<gene>
    <name evidence="1" type="ORF">DXN05_18725</name>
</gene>
<evidence type="ECO:0008006" key="3">
    <source>
        <dbReference type="Google" id="ProtNLM"/>
    </source>
</evidence>
<evidence type="ECO:0000313" key="1">
    <source>
        <dbReference type="EMBL" id="RFM26609.1"/>
    </source>
</evidence>
<comment type="caution">
    <text evidence="1">The sequence shown here is derived from an EMBL/GenBank/DDBJ whole genome shotgun (WGS) entry which is preliminary data.</text>
</comment>
<dbReference type="RefSeq" id="WP_116848813.1">
    <property type="nucleotide sequence ID" value="NZ_QTJU01000008.1"/>
</dbReference>
<evidence type="ECO:0000313" key="2">
    <source>
        <dbReference type="Proteomes" id="UP000261284"/>
    </source>
</evidence>
<organism evidence="1 2">
    <name type="scientific">Deminuibacter soli</name>
    <dbReference type="NCBI Taxonomy" id="2291815"/>
    <lineage>
        <taxon>Bacteria</taxon>
        <taxon>Pseudomonadati</taxon>
        <taxon>Bacteroidota</taxon>
        <taxon>Chitinophagia</taxon>
        <taxon>Chitinophagales</taxon>
        <taxon>Chitinophagaceae</taxon>
        <taxon>Deminuibacter</taxon>
    </lineage>
</organism>
<protein>
    <recommendedName>
        <fullName evidence="3">Cysteine-rich CWC family protein</fullName>
    </recommendedName>
</protein>
<dbReference type="Pfam" id="PF14375">
    <property type="entry name" value="Cys_rich_CWC"/>
    <property type="match status" value="1"/>
</dbReference>
<reference evidence="1 2" key="1">
    <citation type="submission" date="2018-08" db="EMBL/GenBank/DDBJ databases">
        <title>Chitinophagaceae sp. K23C18032701, a novel bacterium isolated from forest soil.</title>
        <authorList>
            <person name="Wang C."/>
        </authorList>
    </citation>
    <scope>NUCLEOTIDE SEQUENCE [LARGE SCALE GENOMIC DNA]</scope>
    <source>
        <strain evidence="1 2">K23C18032701</strain>
    </source>
</reference>
<accession>A0A3E1NF71</accession>
<keyword evidence="2" id="KW-1185">Reference proteome</keyword>
<sequence length="70" mass="8331">MPTHEAKTCPRCHQPFECKVGDISQCQCNGLRLTDEERSFIEQRYNDCLCRNCLEALKNKHTLFREKYHL</sequence>
<name>A0A3E1NF71_9BACT</name>
<dbReference type="InterPro" id="IPR032720">
    <property type="entry name" value="Cys_rich_CWC"/>
</dbReference>
<dbReference type="OrthoDB" id="9800168at2"/>
<dbReference type="Proteomes" id="UP000261284">
    <property type="component" value="Unassembled WGS sequence"/>
</dbReference>